<dbReference type="EMBL" id="JASJOU010000001">
    <property type="protein sequence ID" value="MDJ1500255.1"/>
    <property type="molecule type" value="Genomic_DNA"/>
</dbReference>
<dbReference type="AlphaFoldDB" id="A0AAE3QZC8"/>
<sequence>MYLLKHLLFAIPFLLSTPLYAQEPDEQSIVAEGFRLYKSEMASWYGTDLFLEHFSGKKEQAEGYFSYTEAEENRCLFFSRGNEPKVLVTFIFDDTFNTQTARIDTTERAFTPQERDLYLIRKKALTQINQDTLFKKYQNTSLNLIPVVDKDSRKVYVLTGPQKQGVVIIGNDYLLTFDENNLLVSQKPLHKNIIPIDYAKDTTGVITMHTHLPETGGTITPTDICTLLLYQKYAHWQQHYVVSQTYVSIWDCASNKLVILTKEAWNRIEKHQDEKKKKQKKKREK</sequence>
<protein>
    <submittedName>
        <fullName evidence="2">Uncharacterized protein</fullName>
    </submittedName>
</protein>
<proteinExistence type="predicted"/>
<evidence type="ECO:0000256" key="1">
    <source>
        <dbReference type="SAM" id="SignalP"/>
    </source>
</evidence>
<keyword evidence="3" id="KW-1185">Reference proteome</keyword>
<evidence type="ECO:0000313" key="2">
    <source>
        <dbReference type="EMBL" id="MDJ1500255.1"/>
    </source>
</evidence>
<reference evidence="2" key="1">
    <citation type="submission" date="2023-05" db="EMBL/GenBank/DDBJ databases">
        <authorList>
            <person name="Zhang X."/>
        </authorList>
    </citation>
    <scope>NUCLEOTIDE SEQUENCE</scope>
    <source>
        <strain evidence="2">BD1B2-1</strain>
    </source>
</reference>
<accession>A0AAE3QZC8</accession>
<feature type="signal peptide" evidence="1">
    <location>
        <begin position="1"/>
        <end position="21"/>
    </location>
</feature>
<name>A0AAE3QZC8_9BACT</name>
<feature type="chain" id="PRO_5042048647" evidence="1">
    <location>
        <begin position="22"/>
        <end position="285"/>
    </location>
</feature>
<gene>
    <name evidence="2" type="ORF">QNI22_06345</name>
</gene>
<keyword evidence="1" id="KW-0732">Signal</keyword>
<dbReference type="RefSeq" id="WP_314509771.1">
    <property type="nucleotide sequence ID" value="NZ_JASJOU010000001.1"/>
</dbReference>
<comment type="caution">
    <text evidence="2">The sequence shown here is derived from an EMBL/GenBank/DDBJ whole genome shotgun (WGS) entry which is preliminary data.</text>
</comment>
<organism evidence="2 3">
    <name type="scientific">Xanthocytophaga agilis</name>
    <dbReference type="NCBI Taxonomy" id="3048010"/>
    <lineage>
        <taxon>Bacteria</taxon>
        <taxon>Pseudomonadati</taxon>
        <taxon>Bacteroidota</taxon>
        <taxon>Cytophagia</taxon>
        <taxon>Cytophagales</taxon>
        <taxon>Rhodocytophagaceae</taxon>
        <taxon>Xanthocytophaga</taxon>
    </lineage>
</organism>
<evidence type="ECO:0000313" key="3">
    <source>
        <dbReference type="Proteomes" id="UP001232063"/>
    </source>
</evidence>
<dbReference type="Proteomes" id="UP001232063">
    <property type="component" value="Unassembled WGS sequence"/>
</dbReference>